<dbReference type="GO" id="GO:0005874">
    <property type="term" value="C:microtubule"/>
    <property type="evidence" value="ECO:0007669"/>
    <property type="project" value="UniProtKB-KW"/>
</dbReference>
<dbReference type="Gene3D" id="1.20.5.1430">
    <property type="match status" value="1"/>
</dbReference>
<keyword evidence="8" id="KW-0131">Cell cycle</keyword>
<feature type="region of interest" description="Disordered" evidence="12">
    <location>
        <begin position="274"/>
        <end position="297"/>
    </location>
</feature>
<feature type="compositionally biased region" description="Polar residues" evidence="12">
    <location>
        <begin position="162"/>
        <end position="171"/>
    </location>
</feature>
<feature type="region of interest" description="Disordered" evidence="12">
    <location>
        <begin position="139"/>
        <end position="199"/>
    </location>
</feature>
<dbReference type="FunFam" id="1.10.418.10:FF:000028">
    <property type="entry name" value="RP/EB family microtubule-associated protein"/>
    <property type="match status" value="1"/>
</dbReference>
<dbReference type="GO" id="GO:0005819">
    <property type="term" value="C:spindle"/>
    <property type="evidence" value="ECO:0007669"/>
    <property type="project" value="UniProtKB-SubCell"/>
</dbReference>
<evidence type="ECO:0000313" key="15">
    <source>
        <dbReference type="EMBL" id="KAI7739279.1"/>
    </source>
</evidence>
<evidence type="ECO:0000256" key="11">
    <source>
        <dbReference type="SAM" id="Coils"/>
    </source>
</evidence>
<keyword evidence="5 10" id="KW-0493">Microtubule</keyword>
<feature type="domain" description="EB1 C-terminal" evidence="14">
    <location>
        <begin position="191"/>
        <end position="261"/>
    </location>
</feature>
<feature type="coiled-coil region" evidence="11">
    <location>
        <begin position="199"/>
        <end position="233"/>
    </location>
</feature>
<dbReference type="PROSITE" id="PS51230">
    <property type="entry name" value="EB1_C"/>
    <property type="match status" value="1"/>
</dbReference>
<comment type="caution">
    <text evidence="15">The sequence shown here is derived from an EMBL/GenBank/DDBJ whole genome shotgun (WGS) entry which is preliminary data.</text>
</comment>
<dbReference type="InterPro" id="IPR027328">
    <property type="entry name" value="MAPRE"/>
</dbReference>
<evidence type="ECO:0000256" key="3">
    <source>
        <dbReference type="ARBA" id="ARBA00022490"/>
    </source>
</evidence>
<keyword evidence="6" id="KW-0498">Mitosis</keyword>
<dbReference type="Proteomes" id="UP001206925">
    <property type="component" value="Unassembled WGS sequence"/>
</dbReference>
<evidence type="ECO:0000256" key="12">
    <source>
        <dbReference type="SAM" id="MobiDB-lite"/>
    </source>
</evidence>
<keyword evidence="11" id="KW-0175">Coiled coil</keyword>
<evidence type="ECO:0000256" key="7">
    <source>
        <dbReference type="ARBA" id="ARBA00023212"/>
    </source>
</evidence>
<evidence type="ECO:0000256" key="5">
    <source>
        <dbReference type="ARBA" id="ARBA00022701"/>
    </source>
</evidence>
<dbReference type="InterPro" id="IPR036872">
    <property type="entry name" value="CH_dom_sf"/>
</dbReference>
<proteinExistence type="inferred from homology"/>
<protein>
    <submittedName>
        <fullName evidence="15">Uncharacterized protein</fullName>
    </submittedName>
</protein>
<dbReference type="Pfam" id="PF00307">
    <property type="entry name" value="CH"/>
    <property type="match status" value="1"/>
</dbReference>
<evidence type="ECO:0000256" key="10">
    <source>
        <dbReference type="PROSITE-ProRule" id="PRU00576"/>
    </source>
</evidence>
<dbReference type="PROSITE" id="PS50021">
    <property type="entry name" value="CH"/>
    <property type="match status" value="1"/>
</dbReference>
<dbReference type="Gene3D" id="1.10.418.10">
    <property type="entry name" value="Calponin-like domain"/>
    <property type="match status" value="1"/>
</dbReference>
<keyword evidence="16" id="KW-1185">Reference proteome</keyword>
<dbReference type="InterPro" id="IPR036133">
    <property type="entry name" value="EB1_C_sf"/>
</dbReference>
<dbReference type="InterPro" id="IPR004953">
    <property type="entry name" value="EB1_C"/>
</dbReference>
<keyword evidence="4" id="KW-0132">Cell division</keyword>
<accession>A0AAD5CET6</accession>
<dbReference type="GO" id="GO:0009652">
    <property type="term" value="P:thigmotropism"/>
    <property type="evidence" value="ECO:0007669"/>
    <property type="project" value="UniProtKB-ARBA"/>
</dbReference>
<dbReference type="InterPro" id="IPR001715">
    <property type="entry name" value="CH_dom"/>
</dbReference>
<evidence type="ECO:0000256" key="4">
    <source>
        <dbReference type="ARBA" id="ARBA00022618"/>
    </source>
</evidence>
<evidence type="ECO:0000259" key="13">
    <source>
        <dbReference type="PROSITE" id="PS50021"/>
    </source>
</evidence>
<evidence type="ECO:0000313" key="16">
    <source>
        <dbReference type="Proteomes" id="UP001206925"/>
    </source>
</evidence>
<evidence type="ECO:0000256" key="8">
    <source>
        <dbReference type="ARBA" id="ARBA00023306"/>
    </source>
</evidence>
<dbReference type="SUPFAM" id="SSF47576">
    <property type="entry name" value="Calponin-homology domain, CH-domain"/>
    <property type="match status" value="1"/>
</dbReference>
<evidence type="ECO:0000256" key="1">
    <source>
        <dbReference type="ARBA" id="ARBA00004186"/>
    </source>
</evidence>
<evidence type="ECO:0000256" key="9">
    <source>
        <dbReference type="ARBA" id="ARBA00060413"/>
    </source>
</evidence>
<dbReference type="Pfam" id="PF03271">
    <property type="entry name" value="EB1"/>
    <property type="match status" value="1"/>
</dbReference>
<feature type="compositionally biased region" description="Basic and acidic residues" evidence="12">
    <location>
        <begin position="274"/>
        <end position="289"/>
    </location>
</feature>
<feature type="domain" description="Calponin-homology (CH)" evidence="13">
    <location>
        <begin position="13"/>
        <end position="133"/>
    </location>
</feature>
<feature type="compositionally biased region" description="Basic and acidic residues" evidence="12">
    <location>
        <begin position="146"/>
        <end position="160"/>
    </location>
</feature>
<comment type="subcellular location">
    <subcellularLocation>
        <location evidence="9">Cytoplasm</location>
        <location evidence="9">Cytoskeleton</location>
        <location evidence="9">Phragmoplast</location>
    </subcellularLocation>
    <subcellularLocation>
        <location evidence="1">Cytoplasm</location>
        <location evidence="1">Cytoskeleton</location>
        <location evidence="1">Spindle</location>
    </subcellularLocation>
</comment>
<sequence>MATNIGMMDAAYFVGRSEILSWIKHTLHLNLSKVEEACSGAVHCQLMDAVHPGVVPMHKVNFDAKTEYDMIQNYKVLQDVFNKLKITKNYARLSNVRHSWFAKKLQHIEVNKLVKGRPLDNLEFMQWMKRYCDSVNGGGYENYNPQERREACKGGKDMTKKSAPSQPTRGTTAAPKPHSTRKADAPYAKNTKPSSTIDTSAYDQQITELKLTMESLEKERDFYFAKLRDVELLCQLPTVSNLPVIDVIKRIMYATEEDASSVMEEAQAMLLNGEKHEEGSNQTIKEDQPKPNSLKRKATVDVEVDAAAKTALSPRLRVSDASDVHSNGSPLVTC</sequence>
<dbReference type="GO" id="GO:0051301">
    <property type="term" value="P:cell division"/>
    <property type="evidence" value="ECO:0007669"/>
    <property type="project" value="UniProtKB-KW"/>
</dbReference>
<dbReference type="PANTHER" id="PTHR10623">
    <property type="entry name" value="MICROTUBULE-ASSOCIATED PROTEIN RP/EB FAMILY MEMBER"/>
    <property type="match status" value="1"/>
</dbReference>
<organism evidence="15 16">
    <name type="scientific">Ambrosia artemisiifolia</name>
    <name type="common">Common ragweed</name>
    <dbReference type="NCBI Taxonomy" id="4212"/>
    <lineage>
        <taxon>Eukaryota</taxon>
        <taxon>Viridiplantae</taxon>
        <taxon>Streptophyta</taxon>
        <taxon>Embryophyta</taxon>
        <taxon>Tracheophyta</taxon>
        <taxon>Spermatophyta</taxon>
        <taxon>Magnoliopsida</taxon>
        <taxon>eudicotyledons</taxon>
        <taxon>Gunneridae</taxon>
        <taxon>Pentapetalae</taxon>
        <taxon>asterids</taxon>
        <taxon>campanulids</taxon>
        <taxon>Asterales</taxon>
        <taxon>Asteraceae</taxon>
        <taxon>Asteroideae</taxon>
        <taxon>Heliantheae alliance</taxon>
        <taxon>Heliantheae</taxon>
        <taxon>Ambrosia</taxon>
    </lineage>
</organism>
<dbReference type="SUPFAM" id="SSF140612">
    <property type="entry name" value="EB1 dimerisation domain-like"/>
    <property type="match status" value="1"/>
</dbReference>
<keyword evidence="3" id="KW-0963">Cytoplasm</keyword>
<keyword evidence="7" id="KW-0206">Cytoskeleton</keyword>
<evidence type="ECO:0000256" key="6">
    <source>
        <dbReference type="ARBA" id="ARBA00022776"/>
    </source>
</evidence>
<dbReference type="AlphaFoldDB" id="A0AAD5CET6"/>
<dbReference type="EMBL" id="JAMZMK010008641">
    <property type="protein sequence ID" value="KAI7739279.1"/>
    <property type="molecule type" value="Genomic_DNA"/>
</dbReference>
<dbReference type="GO" id="GO:0009524">
    <property type="term" value="C:phragmoplast"/>
    <property type="evidence" value="ECO:0007669"/>
    <property type="project" value="UniProtKB-SubCell"/>
</dbReference>
<evidence type="ECO:0000256" key="2">
    <source>
        <dbReference type="ARBA" id="ARBA00010729"/>
    </source>
</evidence>
<comment type="similarity">
    <text evidence="2">Belongs to the MAPRE family.</text>
</comment>
<dbReference type="GO" id="GO:0008017">
    <property type="term" value="F:microtubule binding"/>
    <property type="evidence" value="ECO:0007669"/>
    <property type="project" value="InterPro"/>
</dbReference>
<evidence type="ECO:0000259" key="14">
    <source>
        <dbReference type="PROSITE" id="PS51230"/>
    </source>
</evidence>
<gene>
    <name evidence="15" type="ORF">M8C21_017509</name>
</gene>
<name>A0AAD5CET6_AMBAR</name>
<reference evidence="15" key="1">
    <citation type="submission" date="2022-06" db="EMBL/GenBank/DDBJ databases">
        <title>Uncovering the hologenomic basis of an extraordinary plant invasion.</title>
        <authorList>
            <person name="Bieker V.C."/>
            <person name="Martin M.D."/>
            <person name="Gilbert T."/>
            <person name="Hodgins K."/>
            <person name="Battlay P."/>
            <person name="Petersen B."/>
            <person name="Wilson J."/>
        </authorList>
    </citation>
    <scope>NUCLEOTIDE SEQUENCE</scope>
    <source>
        <strain evidence="15">AA19_3_7</strain>
        <tissue evidence="15">Leaf</tissue>
    </source>
</reference>